<dbReference type="OrthoDB" id="9784013at2"/>
<dbReference type="GO" id="GO:0006552">
    <property type="term" value="P:L-leucine catabolic process"/>
    <property type="evidence" value="ECO:0007669"/>
    <property type="project" value="TreeGrafter"/>
</dbReference>
<dbReference type="PANTHER" id="PTHR42738">
    <property type="entry name" value="HYDROXYMETHYLGLUTARYL-COA LYASE"/>
    <property type="match status" value="1"/>
</dbReference>
<keyword evidence="6" id="KW-1185">Reference proteome</keyword>
<sequence length="301" mass="32785">MISLCEVGPRDGLQNEDKHLSTNQKVQLIENLIESGVPKIEAVSFVHPKVVPQMADAEDVLKQLGKQSQTEIAGLVLNRSGLERALKTNIDRVHIAAATSDTFNLKNARKTVKKGVNELSEVIREATKNNQPITAILATAFGCPYEGKVERSSVWKVAETFLEAGADEIGLADTTGMANPLQVQDMIRDFRKKFGENVPLSLHFHNTRGLGLANVLAGYEAGVRRFDASIGGLGGCPFAPKAVGNVCSEDMVHMFEQMGVETGIDLQHMILTSEQLEQRIEKTLEGMVMKAGAAFTHFQTS</sequence>
<accession>A0A514LMP5</accession>
<dbReference type="FunFam" id="3.20.20.70:FF:000071">
    <property type="entry name" value="Hydroxymethylglutaryl-CoA lyase"/>
    <property type="match status" value="1"/>
</dbReference>
<dbReference type="Proteomes" id="UP000319756">
    <property type="component" value="Chromosome"/>
</dbReference>
<dbReference type="EMBL" id="CP035485">
    <property type="protein sequence ID" value="QDI93127.1"/>
    <property type="molecule type" value="Genomic_DNA"/>
</dbReference>
<evidence type="ECO:0000256" key="1">
    <source>
        <dbReference type="ARBA" id="ARBA00009405"/>
    </source>
</evidence>
<evidence type="ECO:0000313" key="5">
    <source>
        <dbReference type="EMBL" id="QDI93127.1"/>
    </source>
</evidence>
<organism evidence="5 6">
    <name type="scientific">Salicibibacter halophilus</name>
    <dbReference type="NCBI Taxonomy" id="2502791"/>
    <lineage>
        <taxon>Bacteria</taxon>
        <taxon>Bacillati</taxon>
        <taxon>Bacillota</taxon>
        <taxon>Bacilli</taxon>
        <taxon>Bacillales</taxon>
        <taxon>Bacillaceae</taxon>
        <taxon>Salicibibacter</taxon>
    </lineage>
</organism>
<evidence type="ECO:0000256" key="3">
    <source>
        <dbReference type="ARBA" id="ARBA00023239"/>
    </source>
</evidence>
<dbReference type="GO" id="GO:0046951">
    <property type="term" value="P:ketone body biosynthetic process"/>
    <property type="evidence" value="ECO:0007669"/>
    <property type="project" value="TreeGrafter"/>
</dbReference>
<keyword evidence="3 5" id="KW-0456">Lyase</keyword>
<dbReference type="InterPro" id="IPR000891">
    <property type="entry name" value="PYR_CT"/>
</dbReference>
<protein>
    <submittedName>
        <fullName evidence="5">Hydroxymethylglutaryl-CoA lyase</fullName>
    </submittedName>
</protein>
<dbReference type="InterPro" id="IPR013785">
    <property type="entry name" value="Aldolase_TIM"/>
</dbReference>
<dbReference type="InterPro" id="IPR043594">
    <property type="entry name" value="HMGL"/>
</dbReference>
<dbReference type="PROSITE" id="PS50991">
    <property type="entry name" value="PYR_CT"/>
    <property type="match status" value="1"/>
</dbReference>
<dbReference type="PANTHER" id="PTHR42738:SF7">
    <property type="entry name" value="HYDROXYMETHYLGLUTARYL-COA LYASE"/>
    <property type="match status" value="1"/>
</dbReference>
<gene>
    <name evidence="5" type="ORF">EPH95_12625</name>
</gene>
<dbReference type="GO" id="GO:0004419">
    <property type="term" value="F:hydroxymethylglutaryl-CoA lyase activity"/>
    <property type="evidence" value="ECO:0007669"/>
    <property type="project" value="TreeGrafter"/>
</dbReference>
<feature type="domain" description="Pyruvate carboxyltransferase" evidence="4">
    <location>
        <begin position="2"/>
        <end position="270"/>
    </location>
</feature>
<evidence type="ECO:0000259" key="4">
    <source>
        <dbReference type="PROSITE" id="PS50991"/>
    </source>
</evidence>
<keyword evidence="2" id="KW-0479">Metal-binding</keyword>
<dbReference type="Pfam" id="PF00682">
    <property type="entry name" value="HMGL-like"/>
    <property type="match status" value="1"/>
</dbReference>
<dbReference type="Gene3D" id="3.20.20.70">
    <property type="entry name" value="Aldolase class I"/>
    <property type="match status" value="1"/>
</dbReference>
<dbReference type="KEGG" id="sale:EPH95_12625"/>
<name>A0A514LMP5_9BACI</name>
<dbReference type="CDD" id="cd07938">
    <property type="entry name" value="DRE_TIM_HMGL"/>
    <property type="match status" value="1"/>
</dbReference>
<dbReference type="GO" id="GO:0046872">
    <property type="term" value="F:metal ion binding"/>
    <property type="evidence" value="ECO:0007669"/>
    <property type="project" value="UniProtKB-KW"/>
</dbReference>
<dbReference type="AlphaFoldDB" id="A0A514LMP5"/>
<evidence type="ECO:0000313" key="6">
    <source>
        <dbReference type="Proteomes" id="UP000319756"/>
    </source>
</evidence>
<reference evidence="6" key="1">
    <citation type="submission" date="2019-01" db="EMBL/GenBank/DDBJ databases">
        <title>Genomic analysis of Salicibibacter sp. NKC3-5.</title>
        <authorList>
            <person name="Oh Y.J."/>
        </authorList>
    </citation>
    <scope>NUCLEOTIDE SEQUENCE [LARGE SCALE GENOMIC DNA]</scope>
    <source>
        <strain evidence="6">NKC3-5</strain>
    </source>
</reference>
<evidence type="ECO:0000256" key="2">
    <source>
        <dbReference type="ARBA" id="ARBA00022723"/>
    </source>
</evidence>
<proteinExistence type="inferred from homology"/>
<comment type="similarity">
    <text evidence="1">Belongs to the HMG-CoA lyase family.</text>
</comment>
<dbReference type="NCBIfam" id="NF004283">
    <property type="entry name" value="PRK05692.1"/>
    <property type="match status" value="1"/>
</dbReference>
<dbReference type="SUPFAM" id="SSF51569">
    <property type="entry name" value="Aldolase"/>
    <property type="match status" value="1"/>
</dbReference>